<dbReference type="EMBL" id="JAFCIX010000357">
    <property type="protein sequence ID" value="KAH6593298.1"/>
    <property type="molecule type" value="Genomic_DNA"/>
</dbReference>
<comment type="caution">
    <text evidence="4">The sequence shown here is derived from an EMBL/GenBank/DDBJ whole genome shotgun (WGS) entry which is preliminary data.</text>
</comment>
<evidence type="ECO:0000256" key="2">
    <source>
        <dbReference type="SAM" id="MobiDB-lite"/>
    </source>
</evidence>
<keyword evidence="5" id="KW-1185">Reference proteome</keyword>
<reference evidence="4 5" key="1">
    <citation type="submission" date="2021-02" db="EMBL/GenBank/DDBJ databases">
        <title>Variation within the Batrachochytrium salamandrivorans European outbreak.</title>
        <authorList>
            <person name="Kelly M."/>
            <person name="Pasmans F."/>
            <person name="Shea T.P."/>
            <person name="Munoz J.F."/>
            <person name="Carranza S."/>
            <person name="Cuomo C.A."/>
            <person name="Martel A."/>
        </authorList>
    </citation>
    <scope>NUCLEOTIDE SEQUENCE [LARGE SCALE GENOMIC DNA]</scope>
    <source>
        <strain evidence="4 5">AMFP18/2</strain>
    </source>
</reference>
<protein>
    <recommendedName>
        <fullName evidence="6">Biogenesis of lysosome-related organelles complex 1 subunit 7</fullName>
    </recommendedName>
</protein>
<dbReference type="Proteomes" id="UP001648503">
    <property type="component" value="Unassembled WGS sequence"/>
</dbReference>
<name>A0ABQ8F6Z1_9FUNG</name>
<keyword evidence="3" id="KW-0732">Signal</keyword>
<evidence type="ECO:0000313" key="5">
    <source>
        <dbReference type="Proteomes" id="UP001648503"/>
    </source>
</evidence>
<feature type="signal peptide" evidence="3">
    <location>
        <begin position="1"/>
        <end position="18"/>
    </location>
</feature>
<evidence type="ECO:0008006" key="6">
    <source>
        <dbReference type="Google" id="ProtNLM"/>
    </source>
</evidence>
<organism evidence="4 5">
    <name type="scientific">Batrachochytrium salamandrivorans</name>
    <dbReference type="NCBI Taxonomy" id="1357716"/>
    <lineage>
        <taxon>Eukaryota</taxon>
        <taxon>Fungi</taxon>
        <taxon>Fungi incertae sedis</taxon>
        <taxon>Chytridiomycota</taxon>
        <taxon>Chytridiomycota incertae sedis</taxon>
        <taxon>Chytridiomycetes</taxon>
        <taxon>Rhizophydiales</taxon>
        <taxon>Rhizophydiales incertae sedis</taxon>
        <taxon>Batrachochytrium</taxon>
    </lineage>
</organism>
<feature type="compositionally biased region" description="Polar residues" evidence="2">
    <location>
        <begin position="29"/>
        <end position="50"/>
    </location>
</feature>
<keyword evidence="1" id="KW-0175">Coiled coil</keyword>
<feature type="coiled-coil region" evidence="1">
    <location>
        <begin position="62"/>
        <end position="89"/>
    </location>
</feature>
<sequence>MKLISFAVISFLAITVSALPASPPDAQDVGQSPSEQQHQSTSSQDPQQSLTVPIQSSRINLLQSLQATLQGLIKELQETQAEATSLQNSNSVIRKKISKIVLHLDGLNGYGNVAAFKQLSMLQHHLTKVKESQQKTQQERDDIRTKYANLVKEIDRLDGAQND</sequence>
<proteinExistence type="predicted"/>
<feature type="chain" id="PRO_5045710877" description="Biogenesis of lysosome-related organelles complex 1 subunit 7" evidence="3">
    <location>
        <begin position="19"/>
        <end position="163"/>
    </location>
</feature>
<evidence type="ECO:0000256" key="1">
    <source>
        <dbReference type="SAM" id="Coils"/>
    </source>
</evidence>
<feature type="region of interest" description="Disordered" evidence="2">
    <location>
        <begin position="23"/>
        <end position="50"/>
    </location>
</feature>
<gene>
    <name evidence="4" type="ORF">BASA50_007505</name>
</gene>
<evidence type="ECO:0000256" key="3">
    <source>
        <dbReference type="SAM" id="SignalP"/>
    </source>
</evidence>
<evidence type="ECO:0000313" key="4">
    <source>
        <dbReference type="EMBL" id="KAH6593298.1"/>
    </source>
</evidence>
<accession>A0ABQ8F6Z1</accession>